<evidence type="ECO:0000313" key="1">
    <source>
        <dbReference type="EMBL" id="MBB4891960.1"/>
    </source>
</evidence>
<organism evidence="1 2">
    <name type="scientific">Streptomyces olivoverticillatus</name>
    <dbReference type="NCBI Taxonomy" id="66427"/>
    <lineage>
        <taxon>Bacteria</taxon>
        <taxon>Bacillati</taxon>
        <taxon>Actinomycetota</taxon>
        <taxon>Actinomycetes</taxon>
        <taxon>Kitasatosporales</taxon>
        <taxon>Streptomycetaceae</taxon>
        <taxon>Streptomyces</taxon>
    </lineage>
</organism>
<proteinExistence type="predicted"/>
<sequence length="39" mass="4416">MSTGEHNAVPETGSFVVDVVREGRHHLRHRYEKKAQVSA</sequence>
<accession>A0A7W7LKN8</accession>
<name>A0A7W7LKN8_9ACTN</name>
<comment type="caution">
    <text evidence="1">The sequence shown here is derived from an EMBL/GenBank/DDBJ whole genome shotgun (WGS) entry which is preliminary data.</text>
</comment>
<dbReference type="EMBL" id="JACHJH010000001">
    <property type="protein sequence ID" value="MBB4891960.1"/>
    <property type="molecule type" value="Genomic_DNA"/>
</dbReference>
<dbReference type="Proteomes" id="UP000556084">
    <property type="component" value="Unassembled WGS sequence"/>
</dbReference>
<reference evidence="1 2" key="1">
    <citation type="submission" date="2020-08" db="EMBL/GenBank/DDBJ databases">
        <title>Genomic Encyclopedia of Type Strains, Phase III (KMG-III): the genomes of soil and plant-associated and newly described type strains.</title>
        <authorList>
            <person name="Whitman W."/>
        </authorList>
    </citation>
    <scope>NUCLEOTIDE SEQUENCE [LARGE SCALE GENOMIC DNA]</scope>
    <source>
        <strain evidence="1 2">CECT 3266</strain>
    </source>
</reference>
<evidence type="ECO:0000313" key="2">
    <source>
        <dbReference type="Proteomes" id="UP000556084"/>
    </source>
</evidence>
<dbReference type="AlphaFoldDB" id="A0A7W7LKN8"/>
<keyword evidence="2" id="KW-1185">Reference proteome</keyword>
<gene>
    <name evidence="1" type="ORF">FHS39_000960</name>
</gene>
<protein>
    <submittedName>
        <fullName evidence="1">Uncharacterized protein</fullName>
    </submittedName>
</protein>